<keyword evidence="2" id="KW-1185">Reference proteome</keyword>
<proteinExistence type="predicted"/>
<evidence type="ECO:0000313" key="1">
    <source>
        <dbReference type="EMBL" id="MBB4944396.1"/>
    </source>
</evidence>
<comment type="caution">
    <text evidence="1">The sequence shown here is derived from an EMBL/GenBank/DDBJ whole genome shotgun (WGS) entry which is preliminary data.</text>
</comment>
<dbReference type="AlphaFoldDB" id="A0A7W7S7P7"/>
<sequence>MKGGRLRFRLWDRSRFHCPGPGPVRYALMTVLP</sequence>
<dbReference type="Proteomes" id="UP000534286">
    <property type="component" value="Unassembled WGS sequence"/>
</dbReference>
<evidence type="ECO:0000313" key="2">
    <source>
        <dbReference type="Proteomes" id="UP000534286"/>
    </source>
</evidence>
<accession>A0A7W7S7P7</accession>
<organism evidence="1 2">
    <name type="scientific">Streptosporangium album</name>
    <dbReference type="NCBI Taxonomy" id="47479"/>
    <lineage>
        <taxon>Bacteria</taxon>
        <taxon>Bacillati</taxon>
        <taxon>Actinomycetota</taxon>
        <taxon>Actinomycetes</taxon>
        <taxon>Streptosporangiales</taxon>
        <taxon>Streptosporangiaceae</taxon>
        <taxon>Streptosporangium</taxon>
    </lineage>
</organism>
<reference evidence="1 2" key="1">
    <citation type="submission" date="2020-08" db="EMBL/GenBank/DDBJ databases">
        <title>Sequencing the genomes of 1000 actinobacteria strains.</title>
        <authorList>
            <person name="Klenk H.-P."/>
        </authorList>
    </citation>
    <scope>NUCLEOTIDE SEQUENCE [LARGE SCALE GENOMIC DNA]</scope>
    <source>
        <strain evidence="1 2">DSM 43023</strain>
    </source>
</reference>
<gene>
    <name evidence="1" type="ORF">FHR32_008802</name>
</gene>
<protein>
    <submittedName>
        <fullName evidence="1">Uncharacterized protein</fullName>
    </submittedName>
</protein>
<dbReference type="EMBL" id="JACHJU010000009">
    <property type="protein sequence ID" value="MBB4944396.1"/>
    <property type="molecule type" value="Genomic_DNA"/>
</dbReference>
<name>A0A7W7S7P7_9ACTN</name>